<accession>A0A1Z4LU34</accession>
<evidence type="ECO:0000313" key="2">
    <source>
        <dbReference type="Proteomes" id="UP000218418"/>
    </source>
</evidence>
<evidence type="ECO:0000313" key="1">
    <source>
        <dbReference type="EMBL" id="BAY84755.1"/>
    </source>
</evidence>
<organism evidence="1 2">
    <name type="scientific">Calothrix parasitica NIES-267</name>
    <dbReference type="NCBI Taxonomy" id="1973488"/>
    <lineage>
        <taxon>Bacteria</taxon>
        <taxon>Bacillati</taxon>
        <taxon>Cyanobacteriota</taxon>
        <taxon>Cyanophyceae</taxon>
        <taxon>Nostocales</taxon>
        <taxon>Calotrichaceae</taxon>
        <taxon>Calothrix</taxon>
    </lineage>
</organism>
<name>A0A1Z4LU34_9CYAN</name>
<dbReference type="EMBL" id="AP018227">
    <property type="protein sequence ID" value="BAY84755.1"/>
    <property type="molecule type" value="Genomic_DNA"/>
</dbReference>
<gene>
    <name evidence="1" type="ORF">NIES267_42520</name>
</gene>
<dbReference type="AlphaFoldDB" id="A0A1Z4LU34"/>
<protein>
    <submittedName>
        <fullName evidence="1">Uncharacterized protein</fullName>
    </submittedName>
</protein>
<reference evidence="1 2" key="1">
    <citation type="submission" date="2017-06" db="EMBL/GenBank/DDBJ databases">
        <title>Genome sequencing of cyanobaciteial culture collection at National Institute for Environmental Studies (NIES).</title>
        <authorList>
            <person name="Hirose Y."/>
            <person name="Shimura Y."/>
            <person name="Fujisawa T."/>
            <person name="Nakamura Y."/>
            <person name="Kawachi M."/>
        </authorList>
    </citation>
    <scope>NUCLEOTIDE SEQUENCE [LARGE SCALE GENOMIC DNA]</scope>
    <source>
        <strain evidence="1 2">NIES-267</strain>
    </source>
</reference>
<sequence>MNCIQLRLQEHTLPEGTPQDYPQQSIQAQFFLESGFCKVAAFSSPYIWQNCQLNLYK</sequence>
<keyword evidence="2" id="KW-1185">Reference proteome</keyword>
<dbReference type="Proteomes" id="UP000218418">
    <property type="component" value="Chromosome"/>
</dbReference>
<proteinExistence type="predicted"/>